<gene>
    <name evidence="1" type="primary">ubiK</name>
    <name evidence="2" type="ORF">TPL01_01210</name>
</gene>
<dbReference type="EMBL" id="BKAD01000001">
    <property type="protein sequence ID" value="GEP28983.1"/>
    <property type="molecule type" value="Genomic_DNA"/>
</dbReference>
<comment type="subcellular location">
    <subcellularLocation>
        <location evidence="1">Cytoplasm</location>
    </subcellularLocation>
</comment>
<sequence>MLPNQKLLDEIGGKISQAISQSPAKDIEKNIRAMMQGALQKLDLVTREEFDVQQEVLLRTREKLAELETRLAQLEALTPPVSDQPQQLEP</sequence>
<accession>A0A512L3D8</accession>
<evidence type="ECO:0000313" key="3">
    <source>
        <dbReference type="Proteomes" id="UP000321337"/>
    </source>
</evidence>
<evidence type="ECO:0000313" key="2">
    <source>
        <dbReference type="EMBL" id="GEP28983.1"/>
    </source>
</evidence>
<keyword evidence="3" id="KW-1185">Reference proteome</keyword>
<dbReference type="GO" id="GO:0006744">
    <property type="term" value="P:ubiquinone biosynthetic process"/>
    <property type="evidence" value="ECO:0007669"/>
    <property type="project" value="UniProtKB-UniRule"/>
</dbReference>
<dbReference type="Pfam" id="PF04380">
    <property type="entry name" value="BMFP"/>
    <property type="match status" value="1"/>
</dbReference>
<dbReference type="RefSeq" id="WP_307723863.1">
    <property type="nucleotide sequence ID" value="NZ_AP021884.1"/>
</dbReference>
<dbReference type="PANTHER" id="PTHR38040:SF1">
    <property type="entry name" value="UBIQUINONE BIOSYNTHESIS ACCESSORY FACTOR UBIK"/>
    <property type="match status" value="1"/>
</dbReference>
<evidence type="ECO:0000256" key="1">
    <source>
        <dbReference type="HAMAP-Rule" id="MF_02216"/>
    </source>
</evidence>
<organism evidence="2 3">
    <name type="scientific">Sulfuriferula plumbiphila</name>
    <dbReference type="NCBI Taxonomy" id="171865"/>
    <lineage>
        <taxon>Bacteria</taxon>
        <taxon>Pseudomonadati</taxon>
        <taxon>Pseudomonadota</taxon>
        <taxon>Betaproteobacteria</taxon>
        <taxon>Nitrosomonadales</taxon>
        <taxon>Sulfuricellaceae</taxon>
        <taxon>Sulfuriferula</taxon>
    </lineage>
</organism>
<protein>
    <recommendedName>
        <fullName evidence="1">Ubiquinone biosynthesis accessory factor UbiK</fullName>
    </recommendedName>
</protein>
<keyword evidence="1" id="KW-0963">Cytoplasm</keyword>
<proteinExistence type="inferred from homology"/>
<dbReference type="PANTHER" id="PTHR38040">
    <property type="entry name" value="UBIQUINONE BIOSYNTHESIS ACCESSORY FACTOR UBIK"/>
    <property type="match status" value="1"/>
</dbReference>
<dbReference type="Proteomes" id="UP000321337">
    <property type="component" value="Unassembled WGS sequence"/>
</dbReference>
<comment type="function">
    <text evidence="1">Required for efficient ubiquinone (coenzyme Q) biosynthesis. UbiK is probably an accessory factor of Ubi enzymes and facilitates ubiquinone biosynthesis by acting as an assembly factor, a targeting factor, or both.</text>
</comment>
<dbReference type="AlphaFoldDB" id="A0A512L3D8"/>
<name>A0A512L3D8_9PROT</name>
<dbReference type="GO" id="GO:0005737">
    <property type="term" value="C:cytoplasm"/>
    <property type="evidence" value="ECO:0007669"/>
    <property type="project" value="UniProtKB-SubCell"/>
</dbReference>
<reference evidence="2 3" key="1">
    <citation type="submission" date="2019-07" db="EMBL/GenBank/DDBJ databases">
        <title>Whole genome shotgun sequence of Thiobacillus plumbophilus NBRC 107929.</title>
        <authorList>
            <person name="Hosoyama A."/>
            <person name="Uohara A."/>
            <person name="Ohji S."/>
            <person name="Ichikawa N."/>
        </authorList>
    </citation>
    <scope>NUCLEOTIDE SEQUENCE [LARGE SCALE GENOMIC DNA]</scope>
    <source>
        <strain evidence="2 3">NBRC 107929</strain>
    </source>
</reference>
<comment type="caution">
    <text evidence="2">The sequence shown here is derived from an EMBL/GenBank/DDBJ whole genome shotgun (WGS) entry which is preliminary data.</text>
</comment>
<comment type="similarity">
    <text evidence="1">Belongs to the UbiK family.</text>
</comment>
<dbReference type="InterPro" id="IPR007475">
    <property type="entry name" value="UbiK"/>
</dbReference>
<dbReference type="HAMAP" id="MF_02216">
    <property type="entry name" value="UbiK"/>
    <property type="match status" value="1"/>
</dbReference>
<comment type="pathway">
    <text evidence="1">Cofactor biosynthesis; ubiquinone biosynthesis.</text>
</comment>
<keyword evidence="1" id="KW-0831">Ubiquinone biosynthesis</keyword>
<dbReference type="UniPathway" id="UPA00232"/>